<evidence type="ECO:0000313" key="1">
    <source>
        <dbReference type="EMBL" id="SCE89013.1"/>
    </source>
</evidence>
<dbReference type="AlphaFoldDB" id="A0A1C4VYE8"/>
<keyword evidence="2" id="KW-1185">Reference proteome</keyword>
<dbReference type="EMBL" id="FMCS01000003">
    <property type="protein sequence ID" value="SCE89013.1"/>
    <property type="molecule type" value="Genomic_DNA"/>
</dbReference>
<dbReference type="RefSeq" id="WP_091261576.1">
    <property type="nucleotide sequence ID" value="NZ_FMCS01000003.1"/>
</dbReference>
<dbReference type="Proteomes" id="UP000199629">
    <property type="component" value="Unassembled WGS sequence"/>
</dbReference>
<accession>A0A1C4VYE8</accession>
<gene>
    <name evidence="1" type="ORF">GA0070214_10332</name>
</gene>
<evidence type="ECO:0000313" key="2">
    <source>
        <dbReference type="Proteomes" id="UP000199629"/>
    </source>
</evidence>
<proteinExistence type="predicted"/>
<organism evidence="1 2">
    <name type="scientific">Micromonospora chaiyaphumensis</name>
    <dbReference type="NCBI Taxonomy" id="307119"/>
    <lineage>
        <taxon>Bacteria</taxon>
        <taxon>Bacillati</taxon>
        <taxon>Actinomycetota</taxon>
        <taxon>Actinomycetes</taxon>
        <taxon>Micromonosporales</taxon>
        <taxon>Micromonosporaceae</taxon>
        <taxon>Micromonospora</taxon>
    </lineage>
</organism>
<sequence>MTTLDDPGRLLAVWEAAATAPPAARGPVLLHAAGLLPDLDAALDLPVGTVAALAARLSVDSFGDPVDAVLTCGCGEVLDVALPLDPVAGLPAGDTGAVAGGTLRVRAPTARDLLAAGHSDDPLGTLLARCVRDADGRPVAPGELTADQRRAVDTAAEELAGAAAVVLRTRCPGCGDAVVAALDVTELLWERVTHRAPAVLAEVATLAAAYGWAEADILALPAGRRRAYLALASGRAA</sequence>
<reference evidence="2" key="1">
    <citation type="submission" date="2016-06" db="EMBL/GenBank/DDBJ databases">
        <authorList>
            <person name="Varghese N."/>
            <person name="Submissions Spin"/>
        </authorList>
    </citation>
    <scope>NUCLEOTIDE SEQUENCE [LARGE SCALE GENOMIC DNA]</scope>
    <source>
        <strain evidence="2">DSM 45246</strain>
    </source>
</reference>
<name>A0A1C4VYE8_9ACTN</name>
<protein>
    <submittedName>
        <fullName evidence="1">Uncharacterized protein</fullName>
    </submittedName>
</protein>